<keyword evidence="1 3" id="KW-0963">Cytoplasm</keyword>
<dbReference type="PANTHER" id="PTHR20882">
    <property type="entry name" value="CYTOPLASMIC TRNA 2-THIOLATION PROTEIN 2"/>
    <property type="match status" value="1"/>
</dbReference>
<comment type="function">
    <text evidence="3">Plays a central role in 2-thiolation of mcm(5)S(2)U at tRNA wobble positions of tRNA(Lys), tRNA(Glu) and tRNA(Gln). May act by forming a heterodimer with NCS6 that ligates sulfur from thiocarboxylated URM1 onto the uridine of tRNAs at wobble position. Prior mcm(5) tRNA modification by the elongator complex is required for 2-thiolation. May also be involved in protein urmylation.</text>
</comment>
<dbReference type="InterPro" id="IPR019407">
    <property type="entry name" value="CTU2"/>
</dbReference>
<organism evidence="4 5">
    <name type="scientific">Stereocaulon virgatum</name>
    <dbReference type="NCBI Taxonomy" id="373712"/>
    <lineage>
        <taxon>Eukaryota</taxon>
        <taxon>Fungi</taxon>
        <taxon>Dikarya</taxon>
        <taxon>Ascomycota</taxon>
        <taxon>Pezizomycotina</taxon>
        <taxon>Lecanoromycetes</taxon>
        <taxon>OSLEUM clade</taxon>
        <taxon>Lecanoromycetidae</taxon>
        <taxon>Lecanorales</taxon>
        <taxon>Lecanorineae</taxon>
        <taxon>Stereocaulaceae</taxon>
        <taxon>Stereocaulon</taxon>
    </lineage>
</organism>
<dbReference type="Proteomes" id="UP001590950">
    <property type="component" value="Unassembled WGS sequence"/>
</dbReference>
<dbReference type="SUPFAM" id="SSF52402">
    <property type="entry name" value="Adenine nucleotide alpha hydrolases-like"/>
    <property type="match status" value="1"/>
</dbReference>
<evidence type="ECO:0000313" key="4">
    <source>
        <dbReference type="EMBL" id="KAL2048228.1"/>
    </source>
</evidence>
<dbReference type="HAMAP" id="MF_03054">
    <property type="entry name" value="CTU2"/>
    <property type="match status" value="1"/>
</dbReference>
<comment type="pathway">
    <text evidence="3">tRNA modification; 5-methoxycarbonylmethyl-2-thiouridine-tRNA biosynthesis.</text>
</comment>
<evidence type="ECO:0000313" key="5">
    <source>
        <dbReference type="Proteomes" id="UP001590950"/>
    </source>
</evidence>
<accession>A0ABR4ASX7</accession>
<comment type="similarity">
    <text evidence="3">Belongs to the CTU2/NCS2 family.</text>
</comment>
<gene>
    <name evidence="3" type="primary">NCS2</name>
    <name evidence="3" type="synonym">CTU2</name>
    <name evidence="4" type="ORF">N7G274_000139</name>
</gene>
<name>A0ABR4ASX7_9LECA</name>
<comment type="subcellular location">
    <subcellularLocation>
        <location evidence="3">Cytoplasm</location>
    </subcellularLocation>
</comment>
<dbReference type="Gene3D" id="3.40.50.620">
    <property type="entry name" value="HUPs"/>
    <property type="match status" value="1"/>
</dbReference>
<proteinExistence type="inferred from homology"/>
<keyword evidence="5" id="KW-1185">Reference proteome</keyword>
<reference evidence="4 5" key="1">
    <citation type="submission" date="2024-09" db="EMBL/GenBank/DDBJ databases">
        <title>Rethinking Asexuality: The Enigmatic Case of Functional Sexual Genes in Lepraria (Stereocaulaceae).</title>
        <authorList>
            <person name="Doellman M."/>
            <person name="Sun Y."/>
            <person name="Barcenas-Pena A."/>
            <person name="Lumbsch H.T."/>
            <person name="Grewe F."/>
        </authorList>
    </citation>
    <scope>NUCLEOTIDE SEQUENCE [LARGE SCALE GENOMIC DNA]</scope>
    <source>
        <strain evidence="4 5">Mercado 3170</strain>
    </source>
</reference>
<evidence type="ECO:0000256" key="2">
    <source>
        <dbReference type="ARBA" id="ARBA00022694"/>
    </source>
</evidence>
<sequence>MSQQASCARCQSSEAELVVRAEHLCRECFLKYVATKVLKRLEMGKIRGGFKELQKTLLLPVSFGVSSTTLIHVLDQQLRNRVQQGRHAGYNLHLLFIDQSTVIAHMDIGSYIDLLKQRYPSHCFTFISLEDCSSYGVEFKGLLGSNGGRFQDIVSGMASATSRADFVEIARRRLVVAFAKKHACDGILFGDSTTRLAERTLSETAKGRGIAIPWLTADGSSDGINCIYPMRDLLRKELTAYVGMTTPPLTSLILESSTRTPSSSKDTTVDGLMSQFFESVEANYPSIVANVVRTSGRLVAPSVPEDAQLCSICGQPVFIGSWGGDQQSVTSSQSIDSNGSQIGGARCYGCARIVLKR</sequence>
<dbReference type="EMBL" id="JBEFKJ010000001">
    <property type="protein sequence ID" value="KAL2048228.1"/>
    <property type="molecule type" value="Genomic_DNA"/>
</dbReference>
<dbReference type="Pfam" id="PF10288">
    <property type="entry name" value="CTU2"/>
    <property type="match status" value="1"/>
</dbReference>
<dbReference type="InterPro" id="IPR014729">
    <property type="entry name" value="Rossmann-like_a/b/a_fold"/>
</dbReference>
<dbReference type="PANTHER" id="PTHR20882:SF14">
    <property type="entry name" value="CYTOPLASMIC TRNA 2-THIOLATION PROTEIN 2"/>
    <property type="match status" value="1"/>
</dbReference>
<comment type="caution">
    <text evidence="4">The sequence shown here is derived from an EMBL/GenBank/DDBJ whole genome shotgun (WGS) entry which is preliminary data.</text>
</comment>
<keyword evidence="2 3" id="KW-0819">tRNA processing</keyword>
<protein>
    <recommendedName>
        <fullName evidence="3">Cytoplasmic tRNA 2-thiolation protein 2</fullName>
    </recommendedName>
</protein>
<evidence type="ECO:0000256" key="1">
    <source>
        <dbReference type="ARBA" id="ARBA00022490"/>
    </source>
</evidence>
<evidence type="ECO:0000256" key="3">
    <source>
        <dbReference type="HAMAP-Rule" id="MF_03054"/>
    </source>
</evidence>